<reference evidence="5 6" key="1">
    <citation type="submission" date="2019-04" db="EMBL/GenBank/DDBJ databases">
        <title>Chitiniphilus eburnea sp. nov., a novel chitinolytic bacterium isolated from aquaculture sludge.</title>
        <authorList>
            <person name="Sheng M."/>
        </authorList>
    </citation>
    <scope>NUCLEOTIDE SEQUENCE [LARGE SCALE GENOMIC DNA]</scope>
    <source>
        <strain evidence="5 6">HX-2-15</strain>
    </source>
</reference>
<keyword evidence="6" id="KW-1185">Reference proteome</keyword>
<dbReference type="InterPro" id="IPR001533">
    <property type="entry name" value="Pterin_deHydtase"/>
</dbReference>
<evidence type="ECO:0000256" key="4">
    <source>
        <dbReference type="HAMAP-Rule" id="MF_00434"/>
    </source>
</evidence>
<comment type="similarity">
    <text evidence="2 4">Belongs to the pterin-4-alpha-carbinolamine dehydratase family.</text>
</comment>
<dbReference type="NCBIfam" id="NF002017">
    <property type="entry name" value="PRK00823.1-2"/>
    <property type="match status" value="1"/>
</dbReference>
<evidence type="ECO:0000256" key="2">
    <source>
        <dbReference type="ARBA" id="ARBA00006472"/>
    </source>
</evidence>
<dbReference type="EMBL" id="SUMF01000007">
    <property type="protein sequence ID" value="TJZ74071.1"/>
    <property type="molecule type" value="Genomic_DNA"/>
</dbReference>
<evidence type="ECO:0000256" key="3">
    <source>
        <dbReference type="ARBA" id="ARBA00023239"/>
    </source>
</evidence>
<evidence type="ECO:0000313" key="5">
    <source>
        <dbReference type="EMBL" id="TJZ74071.1"/>
    </source>
</evidence>
<protein>
    <recommendedName>
        <fullName evidence="4">Putative pterin-4-alpha-carbinolamine dehydratase</fullName>
        <shortName evidence="4">PHS</shortName>
        <ecNumber evidence="4">4.2.1.96</ecNumber>
    </recommendedName>
    <alternativeName>
        <fullName evidence="4">4-alpha-hydroxy-tetrahydropterin dehydratase</fullName>
    </alternativeName>
    <alternativeName>
        <fullName evidence="4">Pterin carbinolamine dehydratase</fullName>
        <shortName evidence="4">PCD</shortName>
    </alternativeName>
</protein>
<dbReference type="RefSeq" id="WP_136773084.1">
    <property type="nucleotide sequence ID" value="NZ_CP156074.1"/>
</dbReference>
<dbReference type="OrthoDB" id="9794987at2"/>
<comment type="caution">
    <text evidence="5">The sequence shown here is derived from an EMBL/GenBank/DDBJ whole genome shotgun (WGS) entry which is preliminary data.</text>
</comment>
<gene>
    <name evidence="5" type="ORF">FAZ21_08940</name>
</gene>
<dbReference type="Gene3D" id="3.30.1360.20">
    <property type="entry name" value="Transcriptional coactivator/pterin dehydratase"/>
    <property type="match status" value="1"/>
</dbReference>
<dbReference type="PANTHER" id="PTHR42805:SF1">
    <property type="entry name" value="PTERIN-4-ALPHA-CARBINOLAMINE DEHYDRATASE-RELATED"/>
    <property type="match status" value="1"/>
</dbReference>
<organism evidence="5 6">
    <name type="scientific">Chitiniphilus eburneus</name>
    <dbReference type="NCBI Taxonomy" id="2571148"/>
    <lineage>
        <taxon>Bacteria</taxon>
        <taxon>Pseudomonadati</taxon>
        <taxon>Pseudomonadota</taxon>
        <taxon>Betaproteobacteria</taxon>
        <taxon>Neisseriales</taxon>
        <taxon>Chitinibacteraceae</taxon>
        <taxon>Chitiniphilus</taxon>
    </lineage>
</organism>
<dbReference type="EC" id="4.2.1.96" evidence="4"/>
<comment type="catalytic activity">
    <reaction evidence="1 4">
        <text>(4aS,6R)-4a-hydroxy-L-erythro-5,6,7,8-tetrahydrobiopterin = (6R)-L-erythro-6,7-dihydrobiopterin + H2O</text>
        <dbReference type="Rhea" id="RHEA:11920"/>
        <dbReference type="ChEBI" id="CHEBI:15377"/>
        <dbReference type="ChEBI" id="CHEBI:15642"/>
        <dbReference type="ChEBI" id="CHEBI:43120"/>
        <dbReference type="EC" id="4.2.1.96"/>
    </reaction>
</comment>
<accession>A0A4U0PZH2</accession>
<dbReference type="Pfam" id="PF01329">
    <property type="entry name" value="Pterin_4a"/>
    <property type="match status" value="1"/>
</dbReference>
<dbReference type="AlphaFoldDB" id="A0A4U0PZH2"/>
<proteinExistence type="inferred from homology"/>
<dbReference type="GO" id="GO:0006729">
    <property type="term" value="P:tetrahydrobiopterin biosynthetic process"/>
    <property type="evidence" value="ECO:0007669"/>
    <property type="project" value="InterPro"/>
</dbReference>
<dbReference type="Proteomes" id="UP000310016">
    <property type="component" value="Unassembled WGS sequence"/>
</dbReference>
<dbReference type="SUPFAM" id="SSF55248">
    <property type="entry name" value="PCD-like"/>
    <property type="match status" value="1"/>
</dbReference>
<evidence type="ECO:0000313" key="6">
    <source>
        <dbReference type="Proteomes" id="UP000310016"/>
    </source>
</evidence>
<dbReference type="InterPro" id="IPR050376">
    <property type="entry name" value="Pterin-4-alpha-carb_dehyd"/>
</dbReference>
<name>A0A4U0PZH2_9NEIS</name>
<evidence type="ECO:0000256" key="1">
    <source>
        <dbReference type="ARBA" id="ARBA00001554"/>
    </source>
</evidence>
<dbReference type="CDD" id="cd00913">
    <property type="entry name" value="PCD_DCoH_subfamily_a"/>
    <property type="match status" value="1"/>
</dbReference>
<dbReference type="GO" id="GO:0008124">
    <property type="term" value="F:4-alpha-hydroxytetrahydrobiopterin dehydratase activity"/>
    <property type="evidence" value="ECO:0007669"/>
    <property type="project" value="UniProtKB-UniRule"/>
</dbReference>
<dbReference type="InterPro" id="IPR036428">
    <property type="entry name" value="PCD_sf"/>
</dbReference>
<sequence length="104" mass="11678">MSLADESCQTDAAALSTVEAEMLLTDVDDWLTAQKTLEKTFRFKNFHETMAFVNAVSWIAHRQDHHPDLEVSYSRCKVSWSTHSAGGLTRNDFICAARVDALQS</sequence>
<keyword evidence="3 4" id="KW-0456">Lyase</keyword>
<dbReference type="HAMAP" id="MF_00434">
    <property type="entry name" value="Pterin_4_alpha"/>
    <property type="match status" value="1"/>
</dbReference>
<dbReference type="PANTHER" id="PTHR42805">
    <property type="entry name" value="PTERIN-4-ALPHA-CARBINOLAMINE DEHYDRATASE-RELATED"/>
    <property type="match status" value="1"/>
</dbReference>